<dbReference type="InterPro" id="IPR000917">
    <property type="entry name" value="Sulfatase_N"/>
</dbReference>
<keyword evidence="3" id="KW-0732">Signal</keyword>
<comment type="similarity">
    <text evidence="1">Belongs to the sulfatase family.</text>
</comment>
<dbReference type="Proteomes" id="UP001500840">
    <property type="component" value="Unassembled WGS sequence"/>
</dbReference>
<organism evidence="5 6">
    <name type="scientific">Novipirellula rosea</name>
    <dbReference type="NCBI Taxonomy" id="1031540"/>
    <lineage>
        <taxon>Bacteria</taxon>
        <taxon>Pseudomonadati</taxon>
        <taxon>Planctomycetota</taxon>
        <taxon>Planctomycetia</taxon>
        <taxon>Pirellulales</taxon>
        <taxon>Pirellulaceae</taxon>
        <taxon>Novipirellula</taxon>
    </lineage>
</organism>
<proteinExistence type="inferred from homology"/>
<evidence type="ECO:0000256" key="1">
    <source>
        <dbReference type="ARBA" id="ARBA00008779"/>
    </source>
</evidence>
<protein>
    <submittedName>
        <fullName evidence="5">Sulfatase-like hydrolase/transferase</fullName>
    </submittedName>
</protein>
<dbReference type="RefSeq" id="WP_345328369.1">
    <property type="nucleotide sequence ID" value="NZ_BAABGA010000120.1"/>
</dbReference>
<dbReference type="PANTHER" id="PTHR42693">
    <property type="entry name" value="ARYLSULFATASE FAMILY MEMBER"/>
    <property type="match status" value="1"/>
</dbReference>
<evidence type="ECO:0000259" key="4">
    <source>
        <dbReference type="Pfam" id="PF00884"/>
    </source>
</evidence>
<feature type="signal peptide" evidence="3">
    <location>
        <begin position="1"/>
        <end position="19"/>
    </location>
</feature>
<dbReference type="InterPro" id="IPR050738">
    <property type="entry name" value="Sulfatase"/>
</dbReference>
<name>A0ABP8NU04_9BACT</name>
<accession>A0ABP8NU04</accession>
<dbReference type="PANTHER" id="PTHR42693:SF53">
    <property type="entry name" value="ENDO-4-O-SULFATASE"/>
    <property type="match status" value="1"/>
</dbReference>
<keyword evidence="6" id="KW-1185">Reference proteome</keyword>
<dbReference type="EMBL" id="BAABGA010000120">
    <property type="protein sequence ID" value="GAA4472797.1"/>
    <property type="molecule type" value="Genomic_DNA"/>
</dbReference>
<comment type="caution">
    <text evidence="5">The sequence shown here is derived from an EMBL/GenBank/DDBJ whole genome shotgun (WGS) entry which is preliminary data.</text>
</comment>
<keyword evidence="2" id="KW-0378">Hydrolase</keyword>
<dbReference type="InterPro" id="IPR017850">
    <property type="entry name" value="Alkaline_phosphatase_core_sf"/>
</dbReference>
<sequence length="468" mass="51437">MRPLFAFSLAILSVLEATAADKPNVILVMCDDLGIGDPGCFNAESPIHTPHIDAMAADGLKFNRFYSAAPVCSPTRGSCLTGRHPYRYGIYNANTGHLKKDEITLSELLKTQGYATGHFGKWHLGTLTTTVKDANRGGPKGAKHFSPPRQHGYDDSFVTESKVPTYDPMIKPANARDNGHWDAITDKANAKSYGTHYWDHTGNPVTENLEGDDSRVIMDRAIPFIENAVAKETPFFAAVWFHAPHLPVVAGEKHAKHYRDHENYERNYYGCVTALDEQVGRLRAKLAELNVADNTMLWFCSDNGPEGSAGKAPGSAIDFRGRKRSLYEGGVRVPGILVWPGHTKAGSTTDFPAVTSDYLPTVLAAIGAEYPDSRPIDGISLIDVIANPNLQRSEPLGFQSGRQLAWHQGRHKLISSDNGKTWQLYDLAQDPSESHDLADRNAERVSSMKQAITKWQASCKSSDNGQDY</sequence>
<evidence type="ECO:0000256" key="2">
    <source>
        <dbReference type="ARBA" id="ARBA00022801"/>
    </source>
</evidence>
<evidence type="ECO:0000313" key="6">
    <source>
        <dbReference type="Proteomes" id="UP001500840"/>
    </source>
</evidence>
<feature type="domain" description="Sulfatase N-terminal" evidence="4">
    <location>
        <begin position="23"/>
        <end position="367"/>
    </location>
</feature>
<evidence type="ECO:0000256" key="3">
    <source>
        <dbReference type="SAM" id="SignalP"/>
    </source>
</evidence>
<dbReference type="Pfam" id="PF00884">
    <property type="entry name" value="Sulfatase"/>
    <property type="match status" value="1"/>
</dbReference>
<gene>
    <name evidence="5" type="ORF">GCM10023156_69890</name>
</gene>
<dbReference type="Gene3D" id="3.40.720.10">
    <property type="entry name" value="Alkaline Phosphatase, subunit A"/>
    <property type="match status" value="1"/>
</dbReference>
<evidence type="ECO:0000313" key="5">
    <source>
        <dbReference type="EMBL" id="GAA4472797.1"/>
    </source>
</evidence>
<dbReference type="Gene3D" id="3.30.1120.10">
    <property type="match status" value="1"/>
</dbReference>
<feature type="chain" id="PRO_5045432266" evidence="3">
    <location>
        <begin position="20"/>
        <end position="468"/>
    </location>
</feature>
<dbReference type="SUPFAM" id="SSF53649">
    <property type="entry name" value="Alkaline phosphatase-like"/>
    <property type="match status" value="1"/>
</dbReference>
<reference evidence="6" key="1">
    <citation type="journal article" date="2019" name="Int. J. Syst. Evol. Microbiol.">
        <title>The Global Catalogue of Microorganisms (GCM) 10K type strain sequencing project: providing services to taxonomists for standard genome sequencing and annotation.</title>
        <authorList>
            <consortium name="The Broad Institute Genomics Platform"/>
            <consortium name="The Broad Institute Genome Sequencing Center for Infectious Disease"/>
            <person name="Wu L."/>
            <person name="Ma J."/>
        </authorList>
    </citation>
    <scope>NUCLEOTIDE SEQUENCE [LARGE SCALE GENOMIC DNA]</scope>
    <source>
        <strain evidence="6">JCM 17759</strain>
    </source>
</reference>